<protein>
    <recommendedName>
        <fullName evidence="4">Peptidase M12A domain-containing protein</fullName>
    </recommendedName>
</protein>
<feature type="chain" id="PRO_5004344143" description="Peptidase M12A domain-containing protein" evidence="1">
    <location>
        <begin position="18"/>
        <end position="318"/>
    </location>
</feature>
<keyword evidence="3" id="KW-1185">Reference proteome</keyword>
<reference evidence="2 3" key="2">
    <citation type="journal article" date="2013" name="PLoS Genet.">
        <title>Comparative genome structure, secondary metabolite, and effector coding capacity across Cochliobolus pathogens.</title>
        <authorList>
            <person name="Condon B.J."/>
            <person name="Leng Y."/>
            <person name="Wu D."/>
            <person name="Bushley K.E."/>
            <person name="Ohm R.A."/>
            <person name="Otillar R."/>
            <person name="Martin J."/>
            <person name="Schackwitz W."/>
            <person name="Grimwood J."/>
            <person name="MohdZainudin N."/>
            <person name="Xue C."/>
            <person name="Wang R."/>
            <person name="Manning V.A."/>
            <person name="Dhillon B."/>
            <person name="Tu Z.J."/>
            <person name="Steffenson B.J."/>
            <person name="Salamov A."/>
            <person name="Sun H."/>
            <person name="Lowry S."/>
            <person name="LaButti K."/>
            <person name="Han J."/>
            <person name="Copeland A."/>
            <person name="Lindquist E."/>
            <person name="Barry K."/>
            <person name="Schmutz J."/>
            <person name="Baker S.E."/>
            <person name="Ciuffetti L.M."/>
            <person name="Grigoriev I.V."/>
            <person name="Zhong S."/>
            <person name="Turgeon B.G."/>
        </authorList>
    </citation>
    <scope>NUCLEOTIDE SEQUENCE [LARGE SCALE GENOMIC DNA]</scope>
    <source>
        <strain evidence="3">28A</strain>
    </source>
</reference>
<gene>
    <name evidence="2" type="ORF">SETTUDRAFT_141322</name>
</gene>
<sequence>MLLPSLLPFAILAVAVSIPEPLPIFGPFCGTPAPVYANGTKAANWTDYIASFETLPSPGGQGITDAWGNDGGPIPWPRTGTHQAVIPYCFTQEWDRRYIRNIVENGMAKWIEHLGGPASEEARHAISFQERKDTQGKPLYCGQPNNRDAWNPNVPHDTVAFEYSDDRAWGASMAHEHNRADRDTWVKIDFRHLVDWPACWARARSQEGLAITPTDVCTSMPRALKYGCSCSGFIKNHVEPGWTINSHSYYDLASIMHYASVTGYSNTKCIEEGEDCPVMAYVDAERHELGTRLLEQVRKPSSKDLVWVKKTYPWKEEE</sequence>
<dbReference type="STRING" id="671987.R0JZQ4"/>
<proteinExistence type="predicted"/>
<accession>R0JZQ4</accession>
<evidence type="ECO:0000256" key="1">
    <source>
        <dbReference type="SAM" id="SignalP"/>
    </source>
</evidence>
<dbReference type="OrthoDB" id="291007at2759"/>
<dbReference type="Gene3D" id="3.40.390.10">
    <property type="entry name" value="Collagenase (Catalytic Domain)"/>
    <property type="match status" value="1"/>
</dbReference>
<dbReference type="EMBL" id="KB908844">
    <property type="protein sequence ID" value="EOA82939.1"/>
    <property type="molecule type" value="Genomic_DNA"/>
</dbReference>
<keyword evidence="1" id="KW-0732">Signal</keyword>
<dbReference type="GO" id="GO:0008237">
    <property type="term" value="F:metallopeptidase activity"/>
    <property type="evidence" value="ECO:0007669"/>
    <property type="project" value="InterPro"/>
</dbReference>
<dbReference type="GeneID" id="19396612"/>
<dbReference type="Proteomes" id="UP000016935">
    <property type="component" value="Unassembled WGS sequence"/>
</dbReference>
<name>R0JZQ4_EXST2</name>
<evidence type="ECO:0008006" key="4">
    <source>
        <dbReference type="Google" id="ProtNLM"/>
    </source>
</evidence>
<dbReference type="HOGENOM" id="CLU_1011976_0_0_1"/>
<dbReference type="InterPro" id="IPR024079">
    <property type="entry name" value="MetalloPept_cat_dom_sf"/>
</dbReference>
<evidence type="ECO:0000313" key="3">
    <source>
        <dbReference type="Proteomes" id="UP000016935"/>
    </source>
</evidence>
<dbReference type="AlphaFoldDB" id="R0JZQ4"/>
<organism evidence="2 3">
    <name type="scientific">Exserohilum turcicum (strain 28A)</name>
    <name type="common">Northern leaf blight fungus</name>
    <name type="synonym">Setosphaeria turcica</name>
    <dbReference type="NCBI Taxonomy" id="671987"/>
    <lineage>
        <taxon>Eukaryota</taxon>
        <taxon>Fungi</taxon>
        <taxon>Dikarya</taxon>
        <taxon>Ascomycota</taxon>
        <taxon>Pezizomycotina</taxon>
        <taxon>Dothideomycetes</taxon>
        <taxon>Pleosporomycetidae</taxon>
        <taxon>Pleosporales</taxon>
        <taxon>Pleosporineae</taxon>
        <taxon>Pleosporaceae</taxon>
        <taxon>Exserohilum</taxon>
    </lineage>
</organism>
<reference evidence="2 3" key="1">
    <citation type="journal article" date="2012" name="PLoS Pathog.">
        <title>Diverse lifestyles and strategies of plant pathogenesis encoded in the genomes of eighteen Dothideomycetes fungi.</title>
        <authorList>
            <person name="Ohm R.A."/>
            <person name="Feau N."/>
            <person name="Henrissat B."/>
            <person name="Schoch C.L."/>
            <person name="Horwitz B.A."/>
            <person name="Barry K.W."/>
            <person name="Condon B.J."/>
            <person name="Copeland A.C."/>
            <person name="Dhillon B."/>
            <person name="Glaser F."/>
            <person name="Hesse C.N."/>
            <person name="Kosti I."/>
            <person name="LaButti K."/>
            <person name="Lindquist E.A."/>
            <person name="Lucas S."/>
            <person name="Salamov A.A."/>
            <person name="Bradshaw R.E."/>
            <person name="Ciuffetti L."/>
            <person name="Hamelin R.C."/>
            <person name="Kema G.H.J."/>
            <person name="Lawrence C."/>
            <person name="Scott J.A."/>
            <person name="Spatafora J.W."/>
            <person name="Turgeon B.G."/>
            <person name="de Wit P.J.G.M."/>
            <person name="Zhong S."/>
            <person name="Goodwin S.B."/>
            <person name="Grigoriev I.V."/>
        </authorList>
    </citation>
    <scope>NUCLEOTIDE SEQUENCE [LARGE SCALE GENOMIC DNA]</scope>
    <source>
        <strain evidence="3">28A</strain>
    </source>
</reference>
<dbReference type="RefSeq" id="XP_008029922.1">
    <property type="nucleotide sequence ID" value="XM_008031731.1"/>
</dbReference>
<dbReference type="SUPFAM" id="SSF55486">
    <property type="entry name" value="Metalloproteases ('zincins'), catalytic domain"/>
    <property type="match status" value="1"/>
</dbReference>
<evidence type="ECO:0000313" key="2">
    <source>
        <dbReference type="EMBL" id="EOA82939.1"/>
    </source>
</evidence>
<feature type="signal peptide" evidence="1">
    <location>
        <begin position="1"/>
        <end position="17"/>
    </location>
</feature>